<dbReference type="AlphaFoldDB" id="A0A6G1DZI2"/>
<proteinExistence type="predicted"/>
<organism evidence="2 3">
    <name type="scientific">Oryza meyeriana var. granulata</name>
    <dbReference type="NCBI Taxonomy" id="110450"/>
    <lineage>
        <taxon>Eukaryota</taxon>
        <taxon>Viridiplantae</taxon>
        <taxon>Streptophyta</taxon>
        <taxon>Embryophyta</taxon>
        <taxon>Tracheophyta</taxon>
        <taxon>Spermatophyta</taxon>
        <taxon>Magnoliopsida</taxon>
        <taxon>Liliopsida</taxon>
        <taxon>Poales</taxon>
        <taxon>Poaceae</taxon>
        <taxon>BOP clade</taxon>
        <taxon>Oryzoideae</taxon>
        <taxon>Oryzeae</taxon>
        <taxon>Oryzinae</taxon>
        <taxon>Oryza</taxon>
        <taxon>Oryza meyeriana</taxon>
    </lineage>
</organism>
<dbReference type="EMBL" id="SPHZ02000005">
    <property type="protein sequence ID" value="KAF0917642.1"/>
    <property type="molecule type" value="Genomic_DNA"/>
</dbReference>
<name>A0A6G1DZI2_9ORYZ</name>
<keyword evidence="3" id="KW-1185">Reference proteome</keyword>
<feature type="region of interest" description="Disordered" evidence="1">
    <location>
        <begin position="51"/>
        <end position="73"/>
    </location>
</feature>
<evidence type="ECO:0000256" key="1">
    <source>
        <dbReference type="SAM" id="MobiDB-lite"/>
    </source>
</evidence>
<protein>
    <submittedName>
        <fullName evidence="2">Uncharacterized protein</fullName>
    </submittedName>
</protein>
<sequence>MKRRRGGEEGEGLGPIYRQMSDATRKRSEAVEWQAKRCCSSGQVGGIGARAAEAAQQQGMPVQGGDVDKTAAA</sequence>
<accession>A0A6G1DZI2</accession>
<gene>
    <name evidence="2" type="ORF">E2562_021002</name>
</gene>
<reference evidence="2 3" key="1">
    <citation type="submission" date="2019-11" db="EMBL/GenBank/DDBJ databases">
        <title>Whole genome sequence of Oryza granulata.</title>
        <authorList>
            <person name="Li W."/>
        </authorList>
    </citation>
    <scope>NUCLEOTIDE SEQUENCE [LARGE SCALE GENOMIC DNA]</scope>
    <source>
        <strain evidence="3">cv. Menghai</strain>
        <tissue evidence="2">Leaf</tissue>
    </source>
</reference>
<evidence type="ECO:0000313" key="2">
    <source>
        <dbReference type="EMBL" id="KAF0917642.1"/>
    </source>
</evidence>
<dbReference type="Proteomes" id="UP000479710">
    <property type="component" value="Unassembled WGS sequence"/>
</dbReference>
<comment type="caution">
    <text evidence="2">The sequence shown here is derived from an EMBL/GenBank/DDBJ whole genome shotgun (WGS) entry which is preliminary data.</text>
</comment>
<evidence type="ECO:0000313" key="3">
    <source>
        <dbReference type="Proteomes" id="UP000479710"/>
    </source>
</evidence>
<feature type="region of interest" description="Disordered" evidence="1">
    <location>
        <begin position="1"/>
        <end position="28"/>
    </location>
</feature>